<dbReference type="RefSeq" id="WP_145376611.1">
    <property type="nucleotide sequence ID" value="NZ_CP036276.1"/>
</dbReference>
<dbReference type="SUPFAM" id="SSF82199">
    <property type="entry name" value="SET domain"/>
    <property type="match status" value="1"/>
</dbReference>
<name>A0A517ZP13_9PLAN</name>
<keyword evidence="9" id="KW-1185">Reference proteome</keyword>
<evidence type="ECO:0000259" key="7">
    <source>
        <dbReference type="PROSITE" id="PS50868"/>
    </source>
</evidence>
<proteinExistence type="predicted"/>
<dbReference type="GO" id="GO:0032259">
    <property type="term" value="P:methylation"/>
    <property type="evidence" value="ECO:0007669"/>
    <property type="project" value="UniProtKB-KW"/>
</dbReference>
<dbReference type="PROSITE" id="PS50868">
    <property type="entry name" value="POST_SET"/>
    <property type="match status" value="1"/>
</dbReference>
<accession>A0A517ZP13</accession>
<dbReference type="InterPro" id="IPR003616">
    <property type="entry name" value="Post-SET_dom"/>
</dbReference>
<evidence type="ECO:0000256" key="4">
    <source>
        <dbReference type="ARBA" id="ARBA00022679"/>
    </source>
</evidence>
<dbReference type="KEGG" id="sdyn:Mal52_26950"/>
<comment type="subcellular location">
    <subcellularLocation>
        <location evidence="1">Chromosome</location>
    </subcellularLocation>
</comment>
<keyword evidence="5" id="KW-0949">S-adenosyl-L-methionine</keyword>
<feature type="domain" description="SET" evidence="6">
    <location>
        <begin position="19"/>
        <end position="127"/>
    </location>
</feature>
<dbReference type="EMBL" id="CP036276">
    <property type="protein sequence ID" value="QDU44217.1"/>
    <property type="molecule type" value="Genomic_DNA"/>
</dbReference>
<keyword evidence="4" id="KW-0808">Transferase</keyword>
<evidence type="ECO:0000256" key="2">
    <source>
        <dbReference type="ARBA" id="ARBA00022454"/>
    </source>
</evidence>
<dbReference type="Pfam" id="PF00856">
    <property type="entry name" value="SET"/>
    <property type="match status" value="1"/>
</dbReference>
<sequence>MEVVENSKTGVSYWKIPQSKLRIRTGNTPYGQGVFACDPIPAGTALGEVRGTIIQGSDYQSDYCMDLGENQSLEPHAPYRYVNHCCEPNCELYQIDLEDESGVEHPMIVIEASRDIAVDDQLTIDYAWPAEEAIPCGCGAATCRGYIVHPDERELAVKLHSRGA</sequence>
<evidence type="ECO:0000313" key="9">
    <source>
        <dbReference type="Proteomes" id="UP000319383"/>
    </source>
</evidence>
<keyword evidence="3" id="KW-0489">Methyltransferase</keyword>
<evidence type="ECO:0000256" key="3">
    <source>
        <dbReference type="ARBA" id="ARBA00022603"/>
    </source>
</evidence>
<dbReference type="InterPro" id="IPR050777">
    <property type="entry name" value="SET2_Histone-Lys_MeTrsfase"/>
</dbReference>
<dbReference type="PROSITE" id="PS50280">
    <property type="entry name" value="SET"/>
    <property type="match status" value="1"/>
</dbReference>
<dbReference type="InterPro" id="IPR046341">
    <property type="entry name" value="SET_dom_sf"/>
</dbReference>
<protein>
    <submittedName>
        <fullName evidence="8">SET domain protein</fullName>
    </submittedName>
</protein>
<dbReference type="PANTHER" id="PTHR22884">
    <property type="entry name" value="SET DOMAIN PROTEINS"/>
    <property type="match status" value="1"/>
</dbReference>
<keyword evidence="2" id="KW-0158">Chromosome</keyword>
<feature type="domain" description="Post-SET" evidence="7">
    <location>
        <begin position="132"/>
        <end position="148"/>
    </location>
</feature>
<evidence type="ECO:0000313" key="8">
    <source>
        <dbReference type="EMBL" id="QDU44217.1"/>
    </source>
</evidence>
<gene>
    <name evidence="8" type="ORF">Mal52_26950</name>
</gene>
<reference evidence="8 9" key="1">
    <citation type="submission" date="2019-02" db="EMBL/GenBank/DDBJ databases">
        <title>Deep-cultivation of Planctomycetes and their phenomic and genomic characterization uncovers novel biology.</title>
        <authorList>
            <person name="Wiegand S."/>
            <person name="Jogler M."/>
            <person name="Boedeker C."/>
            <person name="Pinto D."/>
            <person name="Vollmers J."/>
            <person name="Rivas-Marin E."/>
            <person name="Kohn T."/>
            <person name="Peeters S.H."/>
            <person name="Heuer A."/>
            <person name="Rast P."/>
            <person name="Oberbeckmann S."/>
            <person name="Bunk B."/>
            <person name="Jeske O."/>
            <person name="Meyerdierks A."/>
            <person name="Storesund J.E."/>
            <person name="Kallscheuer N."/>
            <person name="Luecker S."/>
            <person name="Lage O.M."/>
            <person name="Pohl T."/>
            <person name="Merkel B.J."/>
            <person name="Hornburger P."/>
            <person name="Mueller R.-W."/>
            <person name="Bruemmer F."/>
            <person name="Labrenz M."/>
            <person name="Spormann A.M."/>
            <person name="Op den Camp H."/>
            <person name="Overmann J."/>
            <person name="Amann R."/>
            <person name="Jetten M.S.M."/>
            <person name="Mascher T."/>
            <person name="Medema M.H."/>
            <person name="Devos D.P."/>
            <person name="Kaster A.-K."/>
            <person name="Ovreas L."/>
            <person name="Rohde M."/>
            <person name="Galperin M.Y."/>
            <person name="Jogler C."/>
        </authorList>
    </citation>
    <scope>NUCLEOTIDE SEQUENCE [LARGE SCALE GENOMIC DNA]</scope>
    <source>
        <strain evidence="8 9">Mal52</strain>
    </source>
</reference>
<evidence type="ECO:0000256" key="1">
    <source>
        <dbReference type="ARBA" id="ARBA00004286"/>
    </source>
</evidence>
<dbReference type="AlphaFoldDB" id="A0A517ZP13"/>
<dbReference type="InterPro" id="IPR001214">
    <property type="entry name" value="SET_dom"/>
</dbReference>
<dbReference type="Gene3D" id="2.170.270.10">
    <property type="entry name" value="SET domain"/>
    <property type="match status" value="1"/>
</dbReference>
<dbReference type="GO" id="GO:0005694">
    <property type="term" value="C:chromosome"/>
    <property type="evidence" value="ECO:0007669"/>
    <property type="project" value="UniProtKB-SubCell"/>
</dbReference>
<organism evidence="8 9">
    <name type="scientific">Symmachiella dynata</name>
    <dbReference type="NCBI Taxonomy" id="2527995"/>
    <lineage>
        <taxon>Bacteria</taxon>
        <taxon>Pseudomonadati</taxon>
        <taxon>Planctomycetota</taxon>
        <taxon>Planctomycetia</taxon>
        <taxon>Planctomycetales</taxon>
        <taxon>Planctomycetaceae</taxon>
        <taxon>Symmachiella</taxon>
    </lineage>
</organism>
<evidence type="ECO:0000256" key="5">
    <source>
        <dbReference type="ARBA" id="ARBA00022691"/>
    </source>
</evidence>
<dbReference type="SMART" id="SM00317">
    <property type="entry name" value="SET"/>
    <property type="match status" value="1"/>
</dbReference>
<evidence type="ECO:0000259" key="6">
    <source>
        <dbReference type="PROSITE" id="PS50280"/>
    </source>
</evidence>
<dbReference type="GO" id="GO:0008168">
    <property type="term" value="F:methyltransferase activity"/>
    <property type="evidence" value="ECO:0007669"/>
    <property type="project" value="UniProtKB-KW"/>
</dbReference>
<dbReference type="Proteomes" id="UP000319383">
    <property type="component" value="Chromosome"/>
</dbReference>